<protein>
    <submittedName>
        <fullName evidence="2">Methyltransferase domain-containing protein</fullName>
    </submittedName>
</protein>
<dbReference type="InterPro" id="IPR013216">
    <property type="entry name" value="Methyltransf_11"/>
</dbReference>
<dbReference type="InterPro" id="IPR029063">
    <property type="entry name" value="SAM-dependent_MTases_sf"/>
</dbReference>
<dbReference type="PANTHER" id="PTHR43861">
    <property type="entry name" value="TRANS-ACONITATE 2-METHYLTRANSFERASE-RELATED"/>
    <property type="match status" value="1"/>
</dbReference>
<dbReference type="Pfam" id="PF08241">
    <property type="entry name" value="Methyltransf_11"/>
    <property type="match status" value="1"/>
</dbReference>
<keyword evidence="2" id="KW-0808">Transferase</keyword>
<keyword evidence="3" id="KW-1185">Reference proteome</keyword>
<name>A0ABW8TUK9_9CLOT</name>
<accession>A0ABW8TUK9</accession>
<gene>
    <name evidence="2" type="ORF">ACJDUH_14910</name>
</gene>
<evidence type="ECO:0000313" key="2">
    <source>
        <dbReference type="EMBL" id="MFL0269377.1"/>
    </source>
</evidence>
<dbReference type="EMBL" id="JBJHZY010000003">
    <property type="protein sequence ID" value="MFL0269377.1"/>
    <property type="molecule type" value="Genomic_DNA"/>
</dbReference>
<dbReference type="Proteomes" id="UP001623661">
    <property type="component" value="Unassembled WGS sequence"/>
</dbReference>
<comment type="caution">
    <text evidence="2">The sequence shown here is derived from an EMBL/GenBank/DDBJ whole genome shotgun (WGS) entry which is preliminary data.</text>
</comment>
<dbReference type="PANTHER" id="PTHR43861:SF1">
    <property type="entry name" value="TRANS-ACONITATE 2-METHYLTRANSFERASE"/>
    <property type="match status" value="1"/>
</dbReference>
<feature type="domain" description="Methyltransferase type 11" evidence="1">
    <location>
        <begin position="30"/>
        <end position="119"/>
    </location>
</feature>
<dbReference type="SUPFAM" id="SSF53335">
    <property type="entry name" value="S-adenosyl-L-methionine-dependent methyltransferases"/>
    <property type="match status" value="1"/>
</dbReference>
<evidence type="ECO:0000259" key="1">
    <source>
        <dbReference type="Pfam" id="PF08241"/>
    </source>
</evidence>
<proteinExistence type="predicted"/>
<dbReference type="Gene3D" id="3.40.50.150">
    <property type="entry name" value="Vaccinia Virus protein VP39"/>
    <property type="match status" value="1"/>
</dbReference>
<reference evidence="2 3" key="1">
    <citation type="submission" date="2024-11" db="EMBL/GenBank/DDBJ databases">
        <authorList>
            <person name="Heng Y.C."/>
            <person name="Lim A.C.H."/>
            <person name="Lee J.K.Y."/>
            <person name="Kittelmann S."/>
        </authorList>
    </citation>
    <scope>NUCLEOTIDE SEQUENCE [LARGE SCALE GENOMIC DNA]</scope>
    <source>
        <strain evidence="2 3">WILCCON 0202</strain>
    </source>
</reference>
<dbReference type="GO" id="GO:0032259">
    <property type="term" value="P:methylation"/>
    <property type="evidence" value="ECO:0007669"/>
    <property type="project" value="UniProtKB-KW"/>
</dbReference>
<dbReference type="GO" id="GO:0008168">
    <property type="term" value="F:methyltransferase activity"/>
    <property type="evidence" value="ECO:0007669"/>
    <property type="project" value="UniProtKB-KW"/>
</dbReference>
<keyword evidence="2" id="KW-0489">Methyltransferase</keyword>
<evidence type="ECO:0000313" key="3">
    <source>
        <dbReference type="Proteomes" id="UP001623661"/>
    </source>
</evidence>
<sequence>MGIRSIVPWELLQKKMIWEQLKFIHNKKVLDFGSGNGITADHFAIDNEVIAIEPDEKMLKDRFTKNDYKQIKGDEKELKNFQDETFDVILCHNVFEYIVEREYIIKEFSRILKTNGYLSILKHNKPGRVMQMVVLLNNFEHANELLDGKNGHAQQFGTINYYEDKELLKWSDKFMIEKILGLRTFWDLQQNQEIHNDKTWQEKMLEMELKVSELEEYKAMASFHHVILRKK</sequence>
<dbReference type="CDD" id="cd02440">
    <property type="entry name" value="AdoMet_MTases"/>
    <property type="match status" value="1"/>
</dbReference>
<dbReference type="RefSeq" id="WP_406766002.1">
    <property type="nucleotide sequence ID" value="NZ_JBJHZY010000003.1"/>
</dbReference>
<organism evidence="2 3">
    <name type="scientific">Candidatus Clostridium radicumherbarum</name>
    <dbReference type="NCBI Taxonomy" id="3381662"/>
    <lineage>
        <taxon>Bacteria</taxon>
        <taxon>Bacillati</taxon>
        <taxon>Bacillota</taxon>
        <taxon>Clostridia</taxon>
        <taxon>Eubacteriales</taxon>
        <taxon>Clostridiaceae</taxon>
        <taxon>Clostridium</taxon>
    </lineage>
</organism>